<organism evidence="3 4">
    <name type="scientific">Steroidobacter gossypii</name>
    <dbReference type="NCBI Taxonomy" id="2805490"/>
    <lineage>
        <taxon>Bacteria</taxon>
        <taxon>Pseudomonadati</taxon>
        <taxon>Pseudomonadota</taxon>
        <taxon>Gammaproteobacteria</taxon>
        <taxon>Steroidobacterales</taxon>
        <taxon>Steroidobacteraceae</taxon>
        <taxon>Steroidobacter</taxon>
    </lineage>
</organism>
<protein>
    <submittedName>
        <fullName evidence="3">FAD-binding oxidoreductase</fullName>
    </submittedName>
</protein>
<dbReference type="Gene3D" id="3.50.50.60">
    <property type="entry name" value="FAD/NAD(P)-binding domain"/>
    <property type="match status" value="1"/>
</dbReference>
<dbReference type="Pfam" id="PF01266">
    <property type="entry name" value="DAO"/>
    <property type="match status" value="1"/>
</dbReference>
<dbReference type="RefSeq" id="WP_203169976.1">
    <property type="nucleotide sequence ID" value="NZ_JAEVLS010000006.1"/>
</dbReference>
<proteinExistence type="predicted"/>
<dbReference type="PANTHER" id="PTHR13847:SF281">
    <property type="entry name" value="FAD DEPENDENT OXIDOREDUCTASE DOMAIN-CONTAINING PROTEIN"/>
    <property type="match status" value="1"/>
</dbReference>
<evidence type="ECO:0000313" key="4">
    <source>
        <dbReference type="Proteomes" id="UP000661077"/>
    </source>
</evidence>
<reference evidence="3 4" key="1">
    <citation type="journal article" date="2021" name="Int. J. Syst. Evol. Microbiol.">
        <title>Steroidobacter gossypii sp. nov., isolated from soil of cotton cropping field.</title>
        <authorList>
            <person name="Huang R."/>
            <person name="Yang S."/>
            <person name="Zhen C."/>
            <person name="Liu W."/>
        </authorList>
    </citation>
    <scope>NUCLEOTIDE SEQUENCE [LARGE SCALE GENOMIC DNA]</scope>
    <source>
        <strain evidence="3 4">S1-65</strain>
    </source>
</reference>
<name>A0ABS1X3R9_9GAMM</name>
<evidence type="ECO:0000313" key="3">
    <source>
        <dbReference type="EMBL" id="MBM0107863.1"/>
    </source>
</evidence>
<evidence type="ECO:0000259" key="2">
    <source>
        <dbReference type="Pfam" id="PF01266"/>
    </source>
</evidence>
<dbReference type="SUPFAM" id="SSF51905">
    <property type="entry name" value="FAD/NAD(P)-binding domain"/>
    <property type="match status" value="1"/>
</dbReference>
<sequence>MTTDPNQAVSYYAASANPAPEHPPLRGDQTADVCVIGGGIAGCSTALELAERGYKVVLLEAQRVGWGASGRSGGQAIAGFASGQQKLVQQVGAQNARRMWDISLEGLQLIRDRVAKYDIECDLHWGQMHVAIKPRQRADLLHEQREAEQTYGYTQLEFMERDKVESLLETRRYIAGLYDHGSGHLHPLNYTLGLAAAASAAGVTIHERSLVTNITHDQPAVVTTAGGRVRAKFVVLCGNAYLNTLVPSLRSRIMPVGTYIVATEPLGEARMHRLMRKNIAVTDINFVLDYFRRSADHRLLFGGRVSYSGLDPFNTSNATRKRMLKVFPQLADVRIEYAWGGYVDITMNRAPDFGRIAPHIYYLQGFSGHGIALTGIAGRLAAEAIAGQAERFDLFTRISHRNFPGGQFLRMPALVLAMLWYRARDLL</sequence>
<feature type="domain" description="FAD dependent oxidoreductase" evidence="2">
    <location>
        <begin position="32"/>
        <end position="383"/>
    </location>
</feature>
<evidence type="ECO:0000256" key="1">
    <source>
        <dbReference type="ARBA" id="ARBA00023002"/>
    </source>
</evidence>
<accession>A0ABS1X3R9</accession>
<comment type="caution">
    <text evidence="3">The sequence shown here is derived from an EMBL/GenBank/DDBJ whole genome shotgun (WGS) entry which is preliminary data.</text>
</comment>
<dbReference type="Proteomes" id="UP000661077">
    <property type="component" value="Unassembled WGS sequence"/>
</dbReference>
<dbReference type="PANTHER" id="PTHR13847">
    <property type="entry name" value="SARCOSINE DEHYDROGENASE-RELATED"/>
    <property type="match status" value="1"/>
</dbReference>
<keyword evidence="4" id="KW-1185">Reference proteome</keyword>
<keyword evidence="1" id="KW-0560">Oxidoreductase</keyword>
<gene>
    <name evidence="3" type="ORF">JM946_24275</name>
</gene>
<dbReference type="Gene3D" id="3.30.9.10">
    <property type="entry name" value="D-Amino Acid Oxidase, subunit A, domain 2"/>
    <property type="match status" value="1"/>
</dbReference>
<dbReference type="InterPro" id="IPR006076">
    <property type="entry name" value="FAD-dep_OxRdtase"/>
</dbReference>
<dbReference type="InterPro" id="IPR036188">
    <property type="entry name" value="FAD/NAD-bd_sf"/>
</dbReference>
<dbReference type="EMBL" id="JAEVLS010000006">
    <property type="protein sequence ID" value="MBM0107863.1"/>
    <property type="molecule type" value="Genomic_DNA"/>
</dbReference>